<feature type="region of interest" description="Disordered" evidence="3">
    <location>
        <begin position="429"/>
        <end position="503"/>
    </location>
</feature>
<dbReference type="GO" id="GO:0005829">
    <property type="term" value="C:cytosol"/>
    <property type="evidence" value="ECO:0007669"/>
    <property type="project" value="TreeGrafter"/>
</dbReference>
<dbReference type="OrthoDB" id="339151at2759"/>
<evidence type="ECO:0000313" key="7">
    <source>
        <dbReference type="Proteomes" id="UP001150569"/>
    </source>
</evidence>
<dbReference type="PANTHER" id="PTHR10693:SF20">
    <property type="entry name" value="AT27578P"/>
    <property type="match status" value="1"/>
</dbReference>
<dbReference type="Pfam" id="PF00076">
    <property type="entry name" value="RRM_1"/>
    <property type="match status" value="1"/>
</dbReference>
<dbReference type="GO" id="GO:0003729">
    <property type="term" value="F:mRNA binding"/>
    <property type="evidence" value="ECO:0007669"/>
    <property type="project" value="TreeGrafter"/>
</dbReference>
<protein>
    <submittedName>
        <fullName evidence="6">Uncharacterized protein</fullName>
    </submittedName>
</protein>
<reference evidence="6" key="1">
    <citation type="submission" date="2022-07" db="EMBL/GenBank/DDBJ databases">
        <title>Phylogenomic reconstructions and comparative analyses of Kickxellomycotina fungi.</title>
        <authorList>
            <person name="Reynolds N.K."/>
            <person name="Stajich J.E."/>
            <person name="Barry K."/>
            <person name="Grigoriev I.V."/>
            <person name="Crous P."/>
            <person name="Smith M.E."/>
        </authorList>
    </citation>
    <scope>NUCLEOTIDE SEQUENCE</scope>
    <source>
        <strain evidence="6">RSA 861</strain>
    </source>
</reference>
<comment type="caution">
    <text evidence="6">The sequence shown here is derived from an EMBL/GenBank/DDBJ whole genome shotgun (WGS) entry which is preliminary data.</text>
</comment>
<dbReference type="Gene3D" id="3.30.70.330">
    <property type="match status" value="1"/>
</dbReference>
<dbReference type="SUPFAM" id="SSF54427">
    <property type="entry name" value="NTF2-like"/>
    <property type="match status" value="1"/>
</dbReference>
<evidence type="ECO:0000256" key="2">
    <source>
        <dbReference type="PROSITE-ProRule" id="PRU00176"/>
    </source>
</evidence>
<feature type="region of interest" description="Disordered" evidence="3">
    <location>
        <begin position="145"/>
        <end position="311"/>
    </location>
</feature>
<feature type="domain" description="NTF2" evidence="5">
    <location>
        <begin position="22"/>
        <end position="138"/>
    </location>
</feature>
<dbReference type="PRINTS" id="PR01217">
    <property type="entry name" value="PRICHEXTENSN"/>
</dbReference>
<dbReference type="EMBL" id="JANBPT010000246">
    <property type="protein sequence ID" value="KAJ1924962.1"/>
    <property type="molecule type" value="Genomic_DNA"/>
</dbReference>
<proteinExistence type="predicted"/>
<evidence type="ECO:0000259" key="4">
    <source>
        <dbReference type="PROSITE" id="PS50102"/>
    </source>
</evidence>
<dbReference type="SMART" id="SM00360">
    <property type="entry name" value="RRM"/>
    <property type="match status" value="1"/>
</dbReference>
<accession>A0A9W8A7D1</accession>
<sequence>MTANATPTSGSAKPKKVVLQQIGWMFVRQFYTTLNKNPEDLHRFYGKESSLIRGREGEEVVPCFGQEEIHANITKCNFSDCKVLVENVDAMASLNGSVFIQVLGKLANNNGPSQNFAQSFYLAEQPNGYYVLNDIFRFLKDEDDVEAEETETPAAVTASQPQETPAAPAKAAAPAPAKVTPEPVQPKAEAKTVTPAPSAPATETPAAPTPSATTTAAAPAAKPAAVAQAAEAVDSSSTPAVTSEAKPTSAGPWKTNAWGGAGAKQQAAQGKTAAATDSKSASAAAANTATPATQQPAAAPAAPVKEEPAAPKSWANMAAKNTAKWGSNVADVKGVVSSTTSPRPAQAGPGSKPEPKQGDHAAAAKPRHDRNDEFTVFVKGVGESITKKALTDFFSEVGPVKGVEIMQPRGHAYVDFAAAEPYRKALETGSYKLGSSNLQVEEKLRRTSSGPRHGGGHPHRRGSPTNSRDFGPSSGNFNRRGGLNGRGGGAPKPPRSNAPAPSK</sequence>
<evidence type="ECO:0000256" key="1">
    <source>
        <dbReference type="ARBA" id="ARBA00022884"/>
    </source>
</evidence>
<dbReference type="Pfam" id="PF02136">
    <property type="entry name" value="NTF2"/>
    <property type="match status" value="1"/>
</dbReference>
<evidence type="ECO:0000256" key="3">
    <source>
        <dbReference type="SAM" id="MobiDB-lite"/>
    </source>
</evidence>
<gene>
    <name evidence="6" type="ORF">IWQ60_004871</name>
</gene>
<dbReference type="InterPro" id="IPR035979">
    <property type="entry name" value="RBD_domain_sf"/>
</dbReference>
<evidence type="ECO:0000259" key="5">
    <source>
        <dbReference type="PROSITE" id="PS50177"/>
    </source>
</evidence>
<name>A0A9W8A7D1_9FUNG</name>
<dbReference type="PROSITE" id="PS50102">
    <property type="entry name" value="RRM"/>
    <property type="match status" value="1"/>
</dbReference>
<dbReference type="InterPro" id="IPR032710">
    <property type="entry name" value="NTF2-like_dom_sf"/>
</dbReference>
<dbReference type="PROSITE" id="PS50177">
    <property type="entry name" value="NTF2_DOMAIN"/>
    <property type="match status" value="1"/>
</dbReference>
<dbReference type="GO" id="GO:1990904">
    <property type="term" value="C:ribonucleoprotein complex"/>
    <property type="evidence" value="ECO:0007669"/>
    <property type="project" value="TreeGrafter"/>
</dbReference>
<feature type="compositionally biased region" description="Low complexity" evidence="3">
    <location>
        <begin position="263"/>
        <end position="303"/>
    </location>
</feature>
<dbReference type="AlphaFoldDB" id="A0A9W8A7D1"/>
<keyword evidence="1 2" id="KW-0694">RNA-binding</keyword>
<dbReference type="InterPro" id="IPR012677">
    <property type="entry name" value="Nucleotide-bd_a/b_plait_sf"/>
</dbReference>
<dbReference type="InterPro" id="IPR002075">
    <property type="entry name" value="NTF2_dom"/>
</dbReference>
<dbReference type="FunFam" id="3.10.450.50:FF:000003">
    <property type="entry name" value="Nuclear transport factor 2 family protein"/>
    <property type="match status" value="1"/>
</dbReference>
<dbReference type="PANTHER" id="PTHR10693">
    <property type="entry name" value="RAS GTPASE-ACTIVATING PROTEIN-BINDING PROTEIN"/>
    <property type="match status" value="1"/>
</dbReference>
<feature type="region of interest" description="Disordered" evidence="3">
    <location>
        <begin position="334"/>
        <end position="372"/>
    </location>
</feature>
<organism evidence="6 7">
    <name type="scientific">Tieghemiomyces parasiticus</name>
    <dbReference type="NCBI Taxonomy" id="78921"/>
    <lineage>
        <taxon>Eukaryota</taxon>
        <taxon>Fungi</taxon>
        <taxon>Fungi incertae sedis</taxon>
        <taxon>Zoopagomycota</taxon>
        <taxon>Kickxellomycotina</taxon>
        <taxon>Dimargaritomycetes</taxon>
        <taxon>Dimargaritales</taxon>
        <taxon>Dimargaritaceae</taxon>
        <taxon>Tieghemiomyces</taxon>
    </lineage>
</organism>
<dbReference type="InterPro" id="IPR039539">
    <property type="entry name" value="Ras_GTPase_bind_prot"/>
</dbReference>
<feature type="domain" description="RRM" evidence="4">
    <location>
        <begin position="374"/>
        <end position="445"/>
    </location>
</feature>
<keyword evidence="7" id="KW-1185">Reference proteome</keyword>
<feature type="compositionally biased region" description="Pro residues" evidence="3">
    <location>
        <begin position="491"/>
        <end position="503"/>
    </location>
</feature>
<dbReference type="CDD" id="cd00780">
    <property type="entry name" value="NTF2"/>
    <property type="match status" value="1"/>
</dbReference>
<dbReference type="InterPro" id="IPR000504">
    <property type="entry name" value="RRM_dom"/>
</dbReference>
<dbReference type="Proteomes" id="UP001150569">
    <property type="component" value="Unassembled WGS sequence"/>
</dbReference>
<evidence type="ECO:0000313" key="6">
    <source>
        <dbReference type="EMBL" id="KAJ1924962.1"/>
    </source>
</evidence>
<dbReference type="Gene3D" id="3.10.450.50">
    <property type="match status" value="1"/>
</dbReference>
<dbReference type="InterPro" id="IPR018222">
    <property type="entry name" value="Nuclear_transport_factor_2_euk"/>
</dbReference>
<feature type="compositionally biased region" description="Low complexity" evidence="3">
    <location>
        <begin position="191"/>
        <end position="232"/>
    </location>
</feature>
<dbReference type="SUPFAM" id="SSF54928">
    <property type="entry name" value="RNA-binding domain, RBD"/>
    <property type="match status" value="1"/>
</dbReference>
<feature type="compositionally biased region" description="Low complexity" evidence="3">
    <location>
        <begin position="152"/>
        <end position="182"/>
    </location>
</feature>